<evidence type="ECO:0000256" key="8">
    <source>
        <dbReference type="RuleBase" id="RU367151"/>
    </source>
</evidence>
<evidence type="ECO:0000313" key="10">
    <source>
        <dbReference type="EMBL" id="GEM79540.1"/>
    </source>
</evidence>
<dbReference type="Pfam" id="PF03441">
    <property type="entry name" value="FAD_binding_7"/>
    <property type="match status" value="1"/>
</dbReference>
<dbReference type="PROSITE" id="PS51645">
    <property type="entry name" value="PHR_CRY_ALPHA_BETA"/>
    <property type="match status" value="1"/>
</dbReference>
<feature type="site" description="Electron transfer via tryptophanyl radical" evidence="7">
    <location>
        <position position="364"/>
    </location>
</feature>
<reference evidence="10 11" key="1">
    <citation type="submission" date="2019-07" db="EMBL/GenBank/DDBJ databases">
        <title>Whole genome shotgun sequence of Vibrio superstes NBRC 103154.</title>
        <authorList>
            <person name="Hosoyama A."/>
            <person name="Uohara A."/>
            <person name="Ohji S."/>
            <person name="Ichikawa N."/>
        </authorList>
    </citation>
    <scope>NUCLEOTIDE SEQUENCE [LARGE SCALE GENOMIC DNA]</scope>
    <source>
        <strain evidence="10 11">NBRC 103154</strain>
    </source>
</reference>
<dbReference type="NCBIfam" id="TIGR02765">
    <property type="entry name" value="crypto_DASH"/>
    <property type="match status" value="1"/>
</dbReference>
<comment type="function">
    <text evidence="8">May have a photoreceptor function.</text>
</comment>
<evidence type="ECO:0000256" key="5">
    <source>
        <dbReference type="ARBA" id="ARBA00022991"/>
    </source>
</evidence>
<evidence type="ECO:0000256" key="4">
    <source>
        <dbReference type="ARBA" id="ARBA00022827"/>
    </source>
</evidence>
<dbReference type="Proteomes" id="UP000321113">
    <property type="component" value="Unassembled WGS sequence"/>
</dbReference>
<dbReference type="InterPro" id="IPR014133">
    <property type="entry name" value="Cry_DASH"/>
</dbReference>
<dbReference type="GO" id="GO:0071949">
    <property type="term" value="F:FAD binding"/>
    <property type="evidence" value="ECO:0007669"/>
    <property type="project" value="TreeGrafter"/>
</dbReference>
<evidence type="ECO:0000313" key="11">
    <source>
        <dbReference type="Proteomes" id="UP000321113"/>
    </source>
</evidence>
<dbReference type="AlphaFoldDB" id="A0A511QQC8"/>
<dbReference type="Gene3D" id="1.25.40.80">
    <property type="match status" value="1"/>
</dbReference>
<evidence type="ECO:0000259" key="9">
    <source>
        <dbReference type="PROSITE" id="PS51645"/>
    </source>
</evidence>
<comment type="similarity">
    <text evidence="1 8">Belongs to the DNA photolyase class-1 family.</text>
</comment>
<dbReference type="Gene3D" id="3.40.50.620">
    <property type="entry name" value="HUPs"/>
    <property type="match status" value="1"/>
</dbReference>
<feature type="binding site" evidence="6">
    <location>
        <position position="227"/>
    </location>
    <ligand>
        <name>FAD</name>
        <dbReference type="ChEBI" id="CHEBI:57692"/>
    </ligand>
</feature>
<dbReference type="InterPro" id="IPR005101">
    <property type="entry name" value="Cryptochr/Photolyase_FAD-bd"/>
</dbReference>
<keyword evidence="4 6" id="KW-0274">FAD</keyword>
<evidence type="ECO:0000256" key="1">
    <source>
        <dbReference type="ARBA" id="ARBA00005862"/>
    </source>
</evidence>
<dbReference type="GO" id="GO:0003677">
    <property type="term" value="F:DNA binding"/>
    <property type="evidence" value="ECO:0007669"/>
    <property type="project" value="TreeGrafter"/>
</dbReference>
<dbReference type="InterPro" id="IPR036155">
    <property type="entry name" value="Crypto/Photolyase_N_sf"/>
</dbReference>
<dbReference type="InterPro" id="IPR002081">
    <property type="entry name" value="Cryptochrome/DNA_photolyase_1"/>
</dbReference>
<evidence type="ECO:0000256" key="6">
    <source>
        <dbReference type="PIRSR" id="PIRSR602081-1"/>
    </source>
</evidence>
<feature type="binding site" evidence="6">
    <location>
        <begin position="240"/>
        <end position="244"/>
    </location>
    <ligand>
        <name>FAD</name>
        <dbReference type="ChEBI" id="CHEBI:57692"/>
    </ligand>
</feature>
<dbReference type="GO" id="GO:0003913">
    <property type="term" value="F:DNA photolyase activity"/>
    <property type="evidence" value="ECO:0007669"/>
    <property type="project" value="InterPro"/>
</dbReference>
<comment type="caution">
    <text evidence="10">The sequence shown here is derived from an EMBL/GenBank/DDBJ whole genome shotgun (WGS) entry which is preliminary data.</text>
</comment>
<dbReference type="PANTHER" id="PTHR11455:SF22">
    <property type="entry name" value="CRYPTOCHROME DASH"/>
    <property type="match status" value="1"/>
</dbReference>
<sequence>MGESRMNDKKRGLIWFGNDCRISDNNLLIRAHHEVDELIFVYLPYSKLTNSEDVHRPFVKSEHLENFELESLSNLATSLGRHGHRLYTPHDFSHLCQIIDTLQVNTLYRAFHPGMYEQEAEKAIAQTFPQLTVCSAYTGSLFHHSQLPFTPEAYPATFTQFRKRVEHLTIVKPLQEPARLPEPIVIDCNAIEPILTTEEAYGSFVGGEKAGHNHLSQYFSSQLPHSYKLVRNQLDGWDNSTKFSPWLASGNLSARQVWHNVIQFEREHGANDSSYWIKFELLWREFFHWYSAWHQEKLFHSGGIRKEPQLWDDDAATLEAWVNGETGFDIVDACMRQLKNTGFMSNRGRQLVASCLIHELGLDWRLGALYFEHNLIDYDVGSNWGNWQYIAGVGADSKPVRRFDLDKQTQMYDPSRAFINRWLNKEWQKCG</sequence>
<dbReference type="SUPFAM" id="SSF52425">
    <property type="entry name" value="Cryptochrome/photolyase, N-terminal domain"/>
    <property type="match status" value="1"/>
</dbReference>
<comment type="cofactor">
    <cofactor evidence="6 8">
        <name>FAD</name>
        <dbReference type="ChEBI" id="CHEBI:57692"/>
    </cofactor>
    <text evidence="6 8">Binds 1 FAD per subunit.</text>
</comment>
<evidence type="ECO:0000256" key="7">
    <source>
        <dbReference type="PIRSR" id="PIRSR602081-2"/>
    </source>
</evidence>
<protein>
    <recommendedName>
        <fullName evidence="2 8">Cryptochrome DASH</fullName>
    </recommendedName>
</protein>
<organism evidence="10 11">
    <name type="scientific">Vibrio superstes NBRC 103154</name>
    <dbReference type="NCBI Taxonomy" id="1219062"/>
    <lineage>
        <taxon>Bacteria</taxon>
        <taxon>Pseudomonadati</taxon>
        <taxon>Pseudomonadota</taxon>
        <taxon>Gammaproteobacteria</taxon>
        <taxon>Vibrionales</taxon>
        <taxon>Vibrionaceae</taxon>
        <taxon>Vibrio</taxon>
    </lineage>
</organism>
<dbReference type="EMBL" id="BJXK01000006">
    <property type="protein sequence ID" value="GEM79540.1"/>
    <property type="molecule type" value="Genomic_DNA"/>
</dbReference>
<gene>
    <name evidence="10" type="primary">cry</name>
    <name evidence="10" type="ORF">VSU01S_17850</name>
</gene>
<feature type="site" description="Electron transfer via tryptophanyl radical" evidence="7">
    <location>
        <position position="387"/>
    </location>
</feature>
<feature type="site" description="Electron transfer via tryptophanyl radical" evidence="7">
    <location>
        <position position="311"/>
    </location>
</feature>
<evidence type="ECO:0000256" key="2">
    <source>
        <dbReference type="ARBA" id="ARBA00017881"/>
    </source>
</evidence>
<evidence type="ECO:0000256" key="3">
    <source>
        <dbReference type="ARBA" id="ARBA00022630"/>
    </source>
</evidence>
<dbReference type="InterPro" id="IPR036134">
    <property type="entry name" value="Crypto/Photolyase_FAD-like_sf"/>
</dbReference>
<keyword evidence="11" id="KW-1185">Reference proteome</keyword>
<dbReference type="InterPro" id="IPR014729">
    <property type="entry name" value="Rossmann-like_a/b/a_fold"/>
</dbReference>
<dbReference type="SUPFAM" id="SSF48173">
    <property type="entry name" value="Cryptochrome/photolyase FAD-binding domain"/>
    <property type="match status" value="1"/>
</dbReference>
<feature type="domain" description="Photolyase/cryptochrome alpha/beta" evidence="9">
    <location>
        <begin position="10"/>
        <end position="147"/>
    </location>
</feature>
<dbReference type="PANTHER" id="PTHR11455">
    <property type="entry name" value="CRYPTOCHROME"/>
    <property type="match status" value="1"/>
</dbReference>
<dbReference type="GO" id="GO:0000719">
    <property type="term" value="P:photoreactive repair"/>
    <property type="evidence" value="ECO:0007669"/>
    <property type="project" value="TreeGrafter"/>
</dbReference>
<dbReference type="InterPro" id="IPR006050">
    <property type="entry name" value="DNA_photolyase_N"/>
</dbReference>
<name>A0A511QQC8_9VIBR</name>
<dbReference type="PRINTS" id="PR00147">
    <property type="entry name" value="DNAPHOTLYASE"/>
</dbReference>
<keyword evidence="5 8" id="KW-0157">Chromophore</keyword>
<dbReference type="Gene3D" id="1.10.579.10">
    <property type="entry name" value="DNA Cyclobutane Dipyrimidine Photolyase, subunit A, domain 3"/>
    <property type="match status" value="1"/>
</dbReference>
<accession>A0A511QQC8</accession>
<feature type="binding site" evidence="6">
    <location>
        <begin position="377"/>
        <end position="379"/>
    </location>
    <ligand>
        <name>FAD</name>
        <dbReference type="ChEBI" id="CHEBI:57692"/>
    </ligand>
</feature>
<proteinExistence type="inferred from homology"/>
<comment type="cofactor">
    <cofactor evidence="8">
        <name>(6R)-5,10-methylene-5,6,7,8-tetrahydrofolate</name>
        <dbReference type="ChEBI" id="CHEBI:15636"/>
    </cofactor>
    <text evidence="8">Binds 1 5,10-methenyltetrahydrofolate (MTHF) per subunit.</text>
</comment>
<dbReference type="Pfam" id="PF00875">
    <property type="entry name" value="DNA_photolyase"/>
    <property type="match status" value="1"/>
</dbReference>
<keyword evidence="3 6" id="KW-0285">Flavoprotein</keyword>